<accession>A0A6J3MFW3</accession>
<dbReference type="RefSeq" id="XP_033463784.1">
    <property type="nucleotide sequence ID" value="XM_033602166.1"/>
</dbReference>
<dbReference type="FunFam" id="3.40.50.720:FF:000339">
    <property type="entry name" value="Prephenate dehydrogenase [NADP(+)]"/>
    <property type="match status" value="1"/>
</dbReference>
<feature type="domain" description="Prephenate/arogenate dehydrogenase" evidence="10">
    <location>
        <begin position="4"/>
        <end position="285"/>
    </location>
</feature>
<dbReference type="Proteomes" id="UP000504637">
    <property type="component" value="Unplaced"/>
</dbReference>
<sequence>MGDAIVGIIGMGDMGKMYARKLSAAGWKVHACDLPDRYEELKKEFADQKNIEIFPNGHSVSRSSDWIMYSVEAKNIDAVVARYGPSTKQGAIVGGQTSTKAPEIAAFEKHLPSDVQIVTCHSLHGPGVNPKGQPLVIINHRGTPAAAALVERILSCLEPKFVRISAEMHDRITADTQAVTHAAFLSMGTAWQANEQFPWELGRYTGGIENVKINLMLRIYSNKWHVYAGLAILNPSAKAQLRQYARSVTELFKLMLAGDAAGLRARVYAAREAVFGKEEETGQELLLDEQLLDRFSLGEKPAMRVKNNHLSLLAMVDCWWKLGIVPYDHMICSTPLFRLWLGITEYVYRNEDVLAECLDTAITDDTFRSDDLEFTFAARDWAERVALGHMDAYRDKFERIQTYFAPRFAEATKLGNEMLKTVEEHLEGRKQN</sequence>
<dbReference type="Pfam" id="PF03807">
    <property type="entry name" value="F420_oxidored"/>
    <property type="match status" value="1"/>
</dbReference>
<dbReference type="FunFam" id="1.10.3660.10:FF:000004">
    <property type="entry name" value="Prephenate dehydrogenase [NADP(+)]"/>
    <property type="match status" value="1"/>
</dbReference>
<dbReference type="InterPro" id="IPR028939">
    <property type="entry name" value="P5C_Rdtase_cat_N"/>
</dbReference>
<reference evidence="12" key="2">
    <citation type="submission" date="2020-04" db="EMBL/GenBank/DDBJ databases">
        <authorList>
            <consortium name="NCBI Genome Project"/>
        </authorList>
    </citation>
    <scope>NUCLEOTIDE SEQUENCE</scope>
    <source>
        <strain evidence="12">CBS 342.82</strain>
    </source>
</reference>
<evidence type="ECO:0000313" key="11">
    <source>
        <dbReference type="Proteomes" id="UP000504637"/>
    </source>
</evidence>
<proteinExistence type="inferred from homology"/>
<dbReference type="GO" id="GO:0070403">
    <property type="term" value="F:NAD+ binding"/>
    <property type="evidence" value="ECO:0007669"/>
    <property type="project" value="TreeGrafter"/>
</dbReference>
<reference evidence="12" key="3">
    <citation type="submission" date="2025-08" db="UniProtKB">
        <authorList>
            <consortium name="RefSeq"/>
        </authorList>
    </citation>
    <scope>IDENTIFICATION</scope>
    <source>
        <strain evidence="12">CBS 342.82</strain>
    </source>
</reference>
<organism evidence="12">
    <name type="scientific">Dissoconium aciculare CBS 342.82</name>
    <dbReference type="NCBI Taxonomy" id="1314786"/>
    <lineage>
        <taxon>Eukaryota</taxon>
        <taxon>Fungi</taxon>
        <taxon>Dikarya</taxon>
        <taxon>Ascomycota</taxon>
        <taxon>Pezizomycotina</taxon>
        <taxon>Dothideomycetes</taxon>
        <taxon>Dothideomycetidae</taxon>
        <taxon>Mycosphaerellales</taxon>
        <taxon>Dissoconiaceae</taxon>
        <taxon>Dissoconium</taxon>
    </lineage>
</organism>
<dbReference type="GO" id="GO:0006571">
    <property type="term" value="P:tyrosine biosynthetic process"/>
    <property type="evidence" value="ECO:0007669"/>
    <property type="project" value="UniProtKB-UniRule"/>
</dbReference>
<evidence type="ECO:0000259" key="10">
    <source>
        <dbReference type="PROSITE" id="PS51176"/>
    </source>
</evidence>
<dbReference type="Pfam" id="PF20463">
    <property type="entry name" value="PDH_C"/>
    <property type="match status" value="1"/>
</dbReference>
<reference evidence="12" key="1">
    <citation type="submission" date="2020-01" db="EMBL/GenBank/DDBJ databases">
        <authorList>
            <consortium name="DOE Joint Genome Institute"/>
            <person name="Haridas S."/>
            <person name="Albert R."/>
            <person name="Binder M."/>
            <person name="Bloem J."/>
            <person name="Labutti K."/>
            <person name="Salamov A."/>
            <person name="Andreopoulos B."/>
            <person name="Baker S.E."/>
            <person name="Barry K."/>
            <person name="Bills G."/>
            <person name="Bluhm B.H."/>
            <person name="Cannon C."/>
            <person name="Castanera R."/>
            <person name="Culley D.E."/>
            <person name="Daum C."/>
            <person name="Ezra D."/>
            <person name="Gonzalez J.B."/>
            <person name="Henrissat B."/>
            <person name="Kuo A."/>
            <person name="Liang C."/>
            <person name="Lipzen A."/>
            <person name="Lutzoni F."/>
            <person name="Magnuson J."/>
            <person name="Mondo S."/>
            <person name="Nolan M."/>
            <person name="Ohm R."/>
            <person name="Pangilinan J."/>
            <person name="Park H.-J."/>
            <person name="Ramirez L."/>
            <person name="Alfaro M."/>
            <person name="Sun H."/>
            <person name="Tritt A."/>
            <person name="Yoshinaga Y."/>
            <person name="Zwiers L.-H."/>
            <person name="Turgeon B.G."/>
            <person name="Goodwin S.B."/>
            <person name="Spatafora J.W."/>
            <person name="Crous P.W."/>
            <person name="Grigoriev I.V."/>
        </authorList>
    </citation>
    <scope>NUCLEOTIDE SEQUENCE</scope>
    <source>
        <strain evidence="12">CBS 342.82</strain>
    </source>
</reference>
<name>A0A6J3MFW3_9PEZI</name>
<keyword evidence="4 9" id="KW-0521">NADP</keyword>
<dbReference type="PANTHER" id="PTHR21363:SF0">
    <property type="entry name" value="PREPHENATE DEHYDROGENASE [NADP(+)]"/>
    <property type="match status" value="1"/>
</dbReference>
<dbReference type="EC" id="1.3.1.13" evidence="9"/>
<dbReference type="PIRSF" id="PIRSF036510">
    <property type="entry name" value="PDH_fung"/>
    <property type="match status" value="1"/>
</dbReference>
<keyword evidence="6 9" id="KW-0057">Aromatic amino acid biosynthesis</keyword>
<keyword evidence="2 9" id="KW-0827">Tyrosine biosynthesis</keyword>
<dbReference type="InterPro" id="IPR050812">
    <property type="entry name" value="Preph/Arog_dehydrog"/>
</dbReference>
<evidence type="ECO:0000256" key="2">
    <source>
        <dbReference type="ARBA" id="ARBA00022498"/>
    </source>
</evidence>
<dbReference type="Gene3D" id="1.10.3660.10">
    <property type="entry name" value="6-phosphogluconate dehydrogenase C-terminal like domain"/>
    <property type="match status" value="2"/>
</dbReference>
<dbReference type="PANTHER" id="PTHR21363">
    <property type="entry name" value="PREPHENATE DEHYDROGENASE"/>
    <property type="match status" value="1"/>
</dbReference>
<dbReference type="SUPFAM" id="SSF48179">
    <property type="entry name" value="6-phosphogluconate dehydrogenase C-terminal domain-like"/>
    <property type="match status" value="2"/>
</dbReference>
<evidence type="ECO:0000256" key="4">
    <source>
        <dbReference type="ARBA" id="ARBA00022857"/>
    </source>
</evidence>
<dbReference type="SUPFAM" id="SSF51735">
    <property type="entry name" value="NAD(P)-binding Rossmann-fold domains"/>
    <property type="match status" value="1"/>
</dbReference>
<dbReference type="InterPro" id="IPR008927">
    <property type="entry name" value="6-PGluconate_DH-like_C_sf"/>
</dbReference>
<evidence type="ECO:0000256" key="1">
    <source>
        <dbReference type="ARBA" id="ARBA00007964"/>
    </source>
</evidence>
<evidence type="ECO:0000256" key="9">
    <source>
        <dbReference type="PIRNR" id="PIRNR036510"/>
    </source>
</evidence>
<dbReference type="InterPro" id="IPR046825">
    <property type="entry name" value="PDH_C"/>
</dbReference>
<dbReference type="AlphaFoldDB" id="A0A6J3MFW3"/>
<keyword evidence="3 9" id="KW-0028">Amino-acid biosynthesis</keyword>
<comment type="catalytic activity">
    <reaction evidence="7 9">
        <text>prephenate + NADP(+) = 3-(4-hydroxyphenyl)pyruvate + CO2 + NADPH</text>
        <dbReference type="Rhea" id="RHEA:21640"/>
        <dbReference type="ChEBI" id="CHEBI:16526"/>
        <dbReference type="ChEBI" id="CHEBI:29934"/>
        <dbReference type="ChEBI" id="CHEBI:36242"/>
        <dbReference type="ChEBI" id="CHEBI:57783"/>
        <dbReference type="ChEBI" id="CHEBI:58349"/>
        <dbReference type="EC" id="1.3.1.13"/>
    </reaction>
</comment>
<evidence type="ECO:0000256" key="8">
    <source>
        <dbReference type="ARBA" id="ARBA00060605"/>
    </source>
</evidence>
<dbReference type="InterPro" id="IPR012385">
    <property type="entry name" value="Prephenate_DH_fun"/>
</dbReference>
<evidence type="ECO:0000256" key="6">
    <source>
        <dbReference type="ARBA" id="ARBA00023141"/>
    </source>
</evidence>
<dbReference type="GeneID" id="54359966"/>
<evidence type="ECO:0000256" key="3">
    <source>
        <dbReference type="ARBA" id="ARBA00022605"/>
    </source>
</evidence>
<dbReference type="FunFam" id="1.10.3660.10:FF:000002">
    <property type="entry name" value="Prephenate dehydrogenase [NADP(+)]"/>
    <property type="match status" value="1"/>
</dbReference>
<dbReference type="OrthoDB" id="5399569at2759"/>
<evidence type="ECO:0000256" key="5">
    <source>
        <dbReference type="ARBA" id="ARBA00023002"/>
    </source>
</evidence>
<comment type="pathway">
    <text evidence="8 9">Amino-acid biosynthesis; L-tyrosine biosynthesis; (4-hydroxyphenyl)pyruvate from prephenate (NADP(+) route): step 1/1.</text>
</comment>
<dbReference type="Gene3D" id="3.40.50.720">
    <property type="entry name" value="NAD(P)-binding Rossmann-like Domain"/>
    <property type="match status" value="1"/>
</dbReference>
<dbReference type="UniPathway" id="UPA00122">
    <property type="reaction ID" value="UER00962"/>
</dbReference>
<dbReference type="InterPro" id="IPR003099">
    <property type="entry name" value="Prephen_DH"/>
</dbReference>
<dbReference type="InterPro" id="IPR036291">
    <property type="entry name" value="NAD(P)-bd_dom_sf"/>
</dbReference>
<keyword evidence="11" id="KW-1185">Reference proteome</keyword>
<dbReference type="GO" id="GO:0008977">
    <property type="term" value="F:prephenate dehydrogenase (NAD+) activity"/>
    <property type="evidence" value="ECO:0007669"/>
    <property type="project" value="InterPro"/>
</dbReference>
<keyword evidence="5 9" id="KW-0560">Oxidoreductase</keyword>
<dbReference type="GO" id="GO:0004665">
    <property type="term" value="F:prephenate dehydrogenase (NADP+) activity"/>
    <property type="evidence" value="ECO:0007669"/>
    <property type="project" value="UniProtKB-UniRule"/>
</dbReference>
<dbReference type="PROSITE" id="PS51176">
    <property type="entry name" value="PDH_ADH"/>
    <property type="match status" value="1"/>
</dbReference>
<protein>
    <recommendedName>
        <fullName evidence="9">Prephenate dehydrogenase [NADP(+)]</fullName>
        <shortName evidence="9">PRDH</shortName>
        <ecNumber evidence="9">1.3.1.13</ecNumber>
    </recommendedName>
</protein>
<comment type="similarity">
    <text evidence="1 9">Belongs to the prephenate/arogenate dehydrogenase family.</text>
</comment>
<evidence type="ECO:0000313" key="12">
    <source>
        <dbReference type="RefSeq" id="XP_033463784.1"/>
    </source>
</evidence>
<gene>
    <name evidence="12" type="ORF">K489DRAFT_332901</name>
</gene>
<evidence type="ECO:0000256" key="7">
    <source>
        <dbReference type="ARBA" id="ARBA00051295"/>
    </source>
</evidence>